<comment type="catalytic activity">
    <reaction evidence="1">
        <text>5-oxo-L-proline + ATP + 2 H2O = L-glutamate + ADP + phosphate + H(+)</text>
        <dbReference type="Rhea" id="RHEA:10348"/>
        <dbReference type="ChEBI" id="CHEBI:15377"/>
        <dbReference type="ChEBI" id="CHEBI:15378"/>
        <dbReference type="ChEBI" id="CHEBI:29985"/>
        <dbReference type="ChEBI" id="CHEBI:30616"/>
        <dbReference type="ChEBI" id="CHEBI:43474"/>
        <dbReference type="ChEBI" id="CHEBI:58402"/>
        <dbReference type="ChEBI" id="CHEBI:456216"/>
        <dbReference type="EC" id="3.5.2.9"/>
    </reaction>
</comment>
<evidence type="ECO:0000313" key="2">
    <source>
        <dbReference type="EMBL" id="HJD43422.1"/>
    </source>
</evidence>
<dbReference type="EMBL" id="DWUQ01000001">
    <property type="protein sequence ID" value="HJD43422.1"/>
    <property type="molecule type" value="Genomic_DNA"/>
</dbReference>
<dbReference type="EC" id="3.5.2.9" evidence="1"/>
<keyword evidence="1" id="KW-0067">ATP-binding</keyword>
<reference evidence="2" key="2">
    <citation type="submission" date="2021-04" db="EMBL/GenBank/DDBJ databases">
        <authorList>
            <person name="Gilroy R."/>
        </authorList>
    </citation>
    <scope>NUCLEOTIDE SEQUENCE</scope>
    <source>
        <strain evidence="2">9264</strain>
    </source>
</reference>
<keyword evidence="1" id="KW-0547">Nucleotide-binding</keyword>
<dbReference type="Proteomes" id="UP000823889">
    <property type="component" value="Unassembled WGS sequence"/>
</dbReference>
<comment type="subunit">
    <text evidence="1">Forms a complex composed of PxpA, PxpB and PxpC.</text>
</comment>
<dbReference type="PANTHER" id="PTHR30292:SF0">
    <property type="entry name" value="5-OXOPROLINASE SUBUNIT A"/>
    <property type="match status" value="1"/>
</dbReference>
<accession>A0A9D2RGZ0</accession>
<organism evidence="2 3">
    <name type="scientific">Candidatus Paenalcaligenes intestinipullorum</name>
    <dbReference type="NCBI Taxonomy" id="2838718"/>
    <lineage>
        <taxon>Bacteria</taxon>
        <taxon>Pseudomonadati</taxon>
        <taxon>Pseudomonadota</taxon>
        <taxon>Betaproteobacteria</taxon>
        <taxon>Burkholderiales</taxon>
        <taxon>Alcaligenaceae</taxon>
        <taxon>Paenalcaligenes</taxon>
    </lineage>
</organism>
<dbReference type="Gene3D" id="3.20.20.370">
    <property type="entry name" value="Glycoside hydrolase/deacetylase"/>
    <property type="match status" value="1"/>
</dbReference>
<comment type="function">
    <text evidence="1">Catalyzes the cleavage of 5-oxoproline to form L-glutamate coupled to the hydrolysis of ATP to ADP and inorganic phosphate.</text>
</comment>
<comment type="similarity">
    <text evidence="1">Belongs to the LamB/PxpA family.</text>
</comment>
<keyword evidence="1" id="KW-0378">Hydrolase</keyword>
<dbReference type="GO" id="GO:0005524">
    <property type="term" value="F:ATP binding"/>
    <property type="evidence" value="ECO:0007669"/>
    <property type="project" value="UniProtKB-UniRule"/>
</dbReference>
<dbReference type="HAMAP" id="MF_00691">
    <property type="entry name" value="PxpA"/>
    <property type="match status" value="1"/>
</dbReference>
<dbReference type="SUPFAM" id="SSF88713">
    <property type="entry name" value="Glycoside hydrolase/deacetylase"/>
    <property type="match status" value="1"/>
</dbReference>
<evidence type="ECO:0000313" key="3">
    <source>
        <dbReference type="Proteomes" id="UP000823889"/>
    </source>
</evidence>
<proteinExistence type="inferred from homology"/>
<sequence length="259" mass="27963">MRIKLDLNCDVGEAFGRWTLGDDALLMKHVSSVNIACGYHAGDPSIMRQTVNLALQENLAIGAHPGFPDLVGFGRRTMGLSTQQVYDIVLYQIGALQAFVHAQGGALHHVKTHGALYNMAAYHIEYAQAIAQAVLDCNPQLFLYALAGSDQVKVARHMGLSVCEEVFADRSYQDDGQLTPRNQPGAVITDVESAVKQVLSMVTQESVRSVNGNEVAIQADTLCIHGDTPNAVAFADQIVQALEAEQVSITAPRLSELSF</sequence>
<evidence type="ECO:0000256" key="1">
    <source>
        <dbReference type="HAMAP-Rule" id="MF_00691"/>
    </source>
</evidence>
<dbReference type="GO" id="GO:0005975">
    <property type="term" value="P:carbohydrate metabolic process"/>
    <property type="evidence" value="ECO:0007669"/>
    <property type="project" value="InterPro"/>
</dbReference>
<dbReference type="NCBIfam" id="NF003814">
    <property type="entry name" value="PRK05406.1-3"/>
    <property type="match status" value="1"/>
</dbReference>
<reference evidence="2" key="1">
    <citation type="journal article" date="2021" name="PeerJ">
        <title>Extensive microbial diversity within the chicken gut microbiome revealed by metagenomics and culture.</title>
        <authorList>
            <person name="Gilroy R."/>
            <person name="Ravi A."/>
            <person name="Getino M."/>
            <person name="Pursley I."/>
            <person name="Horton D.L."/>
            <person name="Alikhan N.F."/>
            <person name="Baker D."/>
            <person name="Gharbi K."/>
            <person name="Hall N."/>
            <person name="Watson M."/>
            <person name="Adriaenssens E.M."/>
            <person name="Foster-Nyarko E."/>
            <person name="Jarju S."/>
            <person name="Secka A."/>
            <person name="Antonio M."/>
            <person name="Oren A."/>
            <person name="Chaudhuri R.R."/>
            <person name="La Ragione R."/>
            <person name="Hildebrand F."/>
            <person name="Pallen M.J."/>
        </authorList>
    </citation>
    <scope>NUCLEOTIDE SEQUENCE</scope>
    <source>
        <strain evidence="2">9264</strain>
    </source>
</reference>
<dbReference type="InterPro" id="IPR011330">
    <property type="entry name" value="Glyco_hydro/deAcase_b/a-brl"/>
</dbReference>
<dbReference type="NCBIfam" id="NF003816">
    <property type="entry name" value="PRK05406.1-5"/>
    <property type="match status" value="1"/>
</dbReference>
<dbReference type="GO" id="GO:0017168">
    <property type="term" value="F:5-oxoprolinase (ATP-hydrolyzing) activity"/>
    <property type="evidence" value="ECO:0007669"/>
    <property type="project" value="UniProtKB-UniRule"/>
</dbReference>
<dbReference type="CDD" id="cd10787">
    <property type="entry name" value="LamB_YcsF_like"/>
    <property type="match status" value="1"/>
</dbReference>
<protein>
    <recommendedName>
        <fullName evidence="1">5-oxoprolinase subunit A</fullName>
        <shortName evidence="1">5-OPase subunit A</shortName>
        <ecNumber evidence="1">3.5.2.9</ecNumber>
    </recommendedName>
    <alternativeName>
        <fullName evidence="1">5-oxoprolinase (ATP-hydrolyzing) subunit A</fullName>
    </alternativeName>
</protein>
<name>A0A9D2RGZ0_9BURK</name>
<dbReference type="InterPro" id="IPR005501">
    <property type="entry name" value="LamB/YcsF/PxpA-like"/>
</dbReference>
<dbReference type="PANTHER" id="PTHR30292">
    <property type="entry name" value="UNCHARACTERIZED PROTEIN YBGL-RELATED"/>
    <property type="match status" value="1"/>
</dbReference>
<dbReference type="Pfam" id="PF03746">
    <property type="entry name" value="LamB_YcsF"/>
    <property type="match status" value="1"/>
</dbReference>
<gene>
    <name evidence="1" type="primary">pxpA</name>
    <name evidence="2" type="ORF">H9906_00125</name>
</gene>
<comment type="caution">
    <text evidence="2">The sequence shown here is derived from an EMBL/GenBank/DDBJ whole genome shotgun (WGS) entry which is preliminary data.</text>
</comment>
<dbReference type="AlphaFoldDB" id="A0A9D2RGZ0"/>